<dbReference type="HOGENOM" id="CLU_068627_1_0_11"/>
<comment type="pathway">
    <text evidence="1">Cofactor biosynthesis; adenosylcobalamin biosynthesis.</text>
</comment>
<proteinExistence type="predicted"/>
<dbReference type="EMBL" id="CP001737">
    <property type="protein sequence ID" value="ACV76609.1"/>
    <property type="molecule type" value="Genomic_DNA"/>
</dbReference>
<dbReference type="InterPro" id="IPR003723">
    <property type="entry name" value="Precorrin-6x_reduct"/>
</dbReference>
<dbReference type="AlphaFoldDB" id="C8XJ22"/>
<dbReference type="Proteomes" id="UP000002218">
    <property type="component" value="Chromosome"/>
</dbReference>
<accession>C8XJ22</accession>
<organism evidence="4 5">
    <name type="scientific">Nakamurella multipartita (strain ATCC 700099 / DSM 44233 / CIP 104796 / JCM 9543 / NBRC 105858 / Y-104)</name>
    <name type="common">Microsphaera multipartita</name>
    <dbReference type="NCBI Taxonomy" id="479431"/>
    <lineage>
        <taxon>Bacteria</taxon>
        <taxon>Bacillati</taxon>
        <taxon>Actinomycetota</taxon>
        <taxon>Actinomycetes</taxon>
        <taxon>Nakamurellales</taxon>
        <taxon>Nakamurellaceae</taxon>
        <taxon>Nakamurella</taxon>
    </lineage>
</organism>
<dbReference type="FunCoup" id="C8XJ22">
    <property type="interactions" value="112"/>
</dbReference>
<evidence type="ECO:0000313" key="5">
    <source>
        <dbReference type="Proteomes" id="UP000002218"/>
    </source>
</evidence>
<dbReference type="InParanoid" id="C8XJ22"/>
<evidence type="ECO:0000256" key="2">
    <source>
        <dbReference type="ARBA" id="ARBA00022573"/>
    </source>
</evidence>
<keyword evidence="3 4" id="KW-0560">Oxidoreductase</keyword>
<sequence>MPAPAVLILGGTGEARDLAARLLAAGVPAVSSLAGRVRDPALPAGEVRIGGFGGAAGLADYLHAHRIRAVVDATHPFAQAISASAAVACRRTEVPLLRLARPGWTGHPLAPTWQWVDDYAQAATAARGDRVLLTTGRTTLRAFADLAAPFVLVRLVEPATGPLPAGWAVVTSRGPYTVAGEQALMREHRIEVVITKDSGGAMTQAKLVAADRVGARVVVVRRPAPPAGVANVNDVARAVDWARRRIDR</sequence>
<dbReference type="UniPathway" id="UPA00148"/>
<dbReference type="KEGG" id="nml:Namu_0176"/>
<evidence type="ECO:0000256" key="1">
    <source>
        <dbReference type="ARBA" id="ARBA00004953"/>
    </source>
</evidence>
<keyword evidence="5" id="KW-1185">Reference proteome</keyword>
<evidence type="ECO:0000256" key="3">
    <source>
        <dbReference type="ARBA" id="ARBA00023002"/>
    </source>
</evidence>
<protein>
    <submittedName>
        <fullName evidence="4">Precorrin-6x reductase</fullName>
        <ecNumber evidence="4">1.3.1.54</ecNumber>
    </submittedName>
</protein>
<dbReference type="PROSITE" id="PS51014">
    <property type="entry name" value="COBK_CBIJ"/>
    <property type="match status" value="1"/>
</dbReference>
<keyword evidence="2" id="KW-0169">Cobalamin biosynthesis</keyword>
<dbReference type="RefSeq" id="WP_012814084.1">
    <property type="nucleotide sequence ID" value="NC_013235.1"/>
</dbReference>
<dbReference type="GO" id="GO:0009236">
    <property type="term" value="P:cobalamin biosynthetic process"/>
    <property type="evidence" value="ECO:0007669"/>
    <property type="project" value="UniProtKB-UniPathway"/>
</dbReference>
<dbReference type="NCBIfam" id="TIGR00715">
    <property type="entry name" value="precor6x_red"/>
    <property type="match status" value="1"/>
</dbReference>
<dbReference type="PANTHER" id="PTHR36925">
    <property type="entry name" value="COBALT-PRECORRIN-6A REDUCTASE"/>
    <property type="match status" value="1"/>
</dbReference>
<dbReference type="OrthoDB" id="5183775at2"/>
<dbReference type="eggNOG" id="COG2099">
    <property type="taxonomic scope" value="Bacteria"/>
</dbReference>
<reference evidence="5" key="1">
    <citation type="submission" date="2009-09" db="EMBL/GenBank/DDBJ databases">
        <title>The complete genome of Nakamurella multipartita DSM 44233.</title>
        <authorList>
            <consortium name="US DOE Joint Genome Institute (JGI-PGF)"/>
            <person name="Lucas S."/>
            <person name="Copeland A."/>
            <person name="Lapidus A."/>
            <person name="Glavina del Rio T."/>
            <person name="Dalin E."/>
            <person name="Tice H."/>
            <person name="Bruce D."/>
            <person name="Goodwin L."/>
            <person name="Pitluck S."/>
            <person name="Kyrpides N."/>
            <person name="Mavromatis K."/>
            <person name="Ivanova N."/>
            <person name="Ovchinnikova G."/>
            <person name="Sims D."/>
            <person name="Meincke L."/>
            <person name="Brettin T."/>
            <person name="Detter J.C."/>
            <person name="Han C."/>
            <person name="Larimer F."/>
            <person name="Land M."/>
            <person name="Hauser L."/>
            <person name="Markowitz V."/>
            <person name="Cheng J.-F."/>
            <person name="Hugenholtz P."/>
            <person name="Woyke T."/>
            <person name="Wu D."/>
            <person name="Klenk H.-P."/>
            <person name="Eisen J.A."/>
        </authorList>
    </citation>
    <scope>NUCLEOTIDE SEQUENCE [LARGE SCALE GENOMIC DNA]</scope>
    <source>
        <strain evidence="5">ATCC 700099 / DSM 44233 / CIP 104796 / JCM 9543 / NBRC 105858 / Y-104</strain>
    </source>
</reference>
<dbReference type="Pfam" id="PF02571">
    <property type="entry name" value="CbiJ"/>
    <property type="match status" value="1"/>
</dbReference>
<name>C8XJ22_NAKMY</name>
<dbReference type="STRING" id="479431.Namu_0176"/>
<dbReference type="GO" id="GO:0016994">
    <property type="term" value="F:precorrin-6A reductase activity"/>
    <property type="evidence" value="ECO:0007669"/>
    <property type="project" value="UniProtKB-EC"/>
</dbReference>
<gene>
    <name evidence="4" type="ordered locus">Namu_0176</name>
</gene>
<dbReference type="PANTHER" id="PTHR36925:SF1">
    <property type="entry name" value="COBALT-PRECORRIN-6A REDUCTASE"/>
    <property type="match status" value="1"/>
</dbReference>
<dbReference type="EC" id="1.3.1.54" evidence="4"/>
<dbReference type="NCBIfam" id="NF005968">
    <property type="entry name" value="PRK08057.1-2"/>
    <property type="match status" value="1"/>
</dbReference>
<reference evidence="4 5" key="2">
    <citation type="journal article" date="2010" name="Stand. Genomic Sci.">
        <title>Complete genome sequence of Nakamurella multipartita type strain (Y-104).</title>
        <authorList>
            <person name="Tice H."/>
            <person name="Mayilraj S."/>
            <person name="Sims D."/>
            <person name="Lapidus A."/>
            <person name="Nolan M."/>
            <person name="Lucas S."/>
            <person name="Glavina Del Rio T."/>
            <person name="Copeland A."/>
            <person name="Cheng J.F."/>
            <person name="Meincke L."/>
            <person name="Bruce D."/>
            <person name="Goodwin L."/>
            <person name="Pitluck S."/>
            <person name="Ivanova N."/>
            <person name="Mavromatis K."/>
            <person name="Ovchinnikova G."/>
            <person name="Pati A."/>
            <person name="Chen A."/>
            <person name="Palaniappan K."/>
            <person name="Land M."/>
            <person name="Hauser L."/>
            <person name="Chang Y.J."/>
            <person name="Jeffries C.D."/>
            <person name="Detter J.C."/>
            <person name="Brettin T."/>
            <person name="Rohde M."/>
            <person name="Goker M."/>
            <person name="Bristow J."/>
            <person name="Eisen J.A."/>
            <person name="Markowitz V."/>
            <person name="Hugenholtz P."/>
            <person name="Kyrpides N.C."/>
            <person name="Klenk H.P."/>
            <person name="Chen F."/>
        </authorList>
    </citation>
    <scope>NUCLEOTIDE SEQUENCE [LARGE SCALE GENOMIC DNA]</scope>
    <source>
        <strain evidence="5">ATCC 700099 / DSM 44233 / CIP 104796 / JCM 9543 / NBRC 105858 / Y-104</strain>
    </source>
</reference>
<evidence type="ECO:0000313" key="4">
    <source>
        <dbReference type="EMBL" id="ACV76609.1"/>
    </source>
</evidence>